<dbReference type="Proteomes" id="UP000825729">
    <property type="component" value="Unassembled WGS sequence"/>
</dbReference>
<gene>
    <name evidence="2" type="ORF">H6P81_021374</name>
</gene>
<dbReference type="AlphaFoldDB" id="A0AAV7DRP0"/>
<proteinExistence type="predicted"/>
<comment type="caution">
    <text evidence="2">The sequence shown here is derived from an EMBL/GenBank/DDBJ whole genome shotgun (WGS) entry which is preliminary data.</text>
</comment>
<accession>A0AAV7DRP0</accession>
<feature type="compositionally biased region" description="Basic and acidic residues" evidence="1">
    <location>
        <begin position="95"/>
        <end position="105"/>
    </location>
</feature>
<dbReference type="EMBL" id="JAINDJ010000021">
    <property type="protein sequence ID" value="KAG9438685.1"/>
    <property type="molecule type" value="Genomic_DNA"/>
</dbReference>
<evidence type="ECO:0000313" key="3">
    <source>
        <dbReference type="Proteomes" id="UP000825729"/>
    </source>
</evidence>
<name>A0AAV7DRP0_ARIFI</name>
<feature type="region of interest" description="Disordered" evidence="1">
    <location>
        <begin position="41"/>
        <end position="108"/>
    </location>
</feature>
<keyword evidence="3" id="KW-1185">Reference proteome</keyword>
<sequence length="391" mass="42709">MKSTEPYHLEEGEVVNKVSVGEPWKDHLSIPRNEAAPCLTKHTRCPPLGDGRGRVRNARPPAPLARPAPTGFSASARDGPGREHTNNHSGAICAKRKEEAPEAVRTRQHGNLTRLSATDILALVIDEERSEMRYLVKGTPAWAPRPTQPPPPASCCPTAGGAGGGRRGEQIGRPCPLARLAENTLPQGHFARRVVAPPSPGPPWLGSSCPRPPALKRTPCRAVASADRGLARIGTPEAAPFKTDRAQVPWNGAPERVTAPLVPDPVATARRCRRSRVVWECSPNRAGSGWGRAMRLGRERDGREPVRRRLGRRPTLVTGDLQARRMIPPAIRRLCDRGGWRYDHDARPRGTCALWRRASGLPIRPALKHGPRSLTCVRSQRATKPVRRKGS</sequence>
<evidence type="ECO:0000313" key="2">
    <source>
        <dbReference type="EMBL" id="KAG9438685.1"/>
    </source>
</evidence>
<evidence type="ECO:0000256" key="1">
    <source>
        <dbReference type="SAM" id="MobiDB-lite"/>
    </source>
</evidence>
<organism evidence="2 3">
    <name type="scientific">Aristolochia fimbriata</name>
    <name type="common">White veined hardy Dutchman's pipe vine</name>
    <dbReference type="NCBI Taxonomy" id="158543"/>
    <lineage>
        <taxon>Eukaryota</taxon>
        <taxon>Viridiplantae</taxon>
        <taxon>Streptophyta</taxon>
        <taxon>Embryophyta</taxon>
        <taxon>Tracheophyta</taxon>
        <taxon>Spermatophyta</taxon>
        <taxon>Magnoliopsida</taxon>
        <taxon>Magnoliidae</taxon>
        <taxon>Piperales</taxon>
        <taxon>Aristolochiaceae</taxon>
        <taxon>Aristolochia</taxon>
    </lineage>
</organism>
<reference evidence="2 3" key="1">
    <citation type="submission" date="2021-07" db="EMBL/GenBank/DDBJ databases">
        <title>The Aristolochia fimbriata genome: insights into angiosperm evolution, floral development and chemical biosynthesis.</title>
        <authorList>
            <person name="Jiao Y."/>
        </authorList>
    </citation>
    <scope>NUCLEOTIDE SEQUENCE [LARGE SCALE GENOMIC DNA]</scope>
    <source>
        <strain evidence="2">IBCAS-2021</strain>
        <tissue evidence="2">Leaf</tissue>
    </source>
</reference>
<protein>
    <submittedName>
        <fullName evidence="2">Uncharacterized protein</fullName>
    </submittedName>
</protein>